<dbReference type="InParanoid" id="B2B4Z9"/>
<accession>B2B4Z9</accession>
<evidence type="ECO:0000313" key="2">
    <source>
        <dbReference type="EMBL" id="CAP72874.1"/>
    </source>
</evidence>
<dbReference type="EMBL" id="FO904937">
    <property type="protein sequence ID" value="CDP25274.1"/>
    <property type="molecule type" value="Genomic_DNA"/>
</dbReference>
<dbReference type="SUPFAM" id="SSF53474">
    <property type="entry name" value="alpha/beta-Hydrolases"/>
    <property type="match status" value="1"/>
</dbReference>
<dbReference type="PANTHER" id="PTHR22946:SF0">
    <property type="entry name" value="DIENELACTONE HYDROLASE DOMAIN-CONTAINING PROTEIN"/>
    <property type="match status" value="1"/>
</dbReference>
<keyword evidence="4" id="KW-1185">Reference proteome</keyword>
<organism evidence="2">
    <name type="scientific">Podospora anserina (strain S / ATCC MYA-4624 / DSM 980 / FGSC 10383)</name>
    <name type="common">Pleurage anserina</name>
    <dbReference type="NCBI Taxonomy" id="515849"/>
    <lineage>
        <taxon>Eukaryota</taxon>
        <taxon>Fungi</taxon>
        <taxon>Dikarya</taxon>
        <taxon>Ascomycota</taxon>
        <taxon>Pezizomycotina</taxon>
        <taxon>Sordariomycetes</taxon>
        <taxon>Sordariomycetidae</taxon>
        <taxon>Sordariales</taxon>
        <taxon>Podosporaceae</taxon>
        <taxon>Podospora</taxon>
        <taxon>Podospora anserina</taxon>
    </lineage>
</organism>
<dbReference type="Proteomes" id="UP000001197">
    <property type="component" value="Chromosome 2"/>
</dbReference>
<reference evidence="3" key="4">
    <citation type="submission" date="2014-09" db="EMBL/GenBank/DDBJ databases">
        <title>Maintaining two mating types: Structure of the mating type locus and its role in heterokaryosis in Podospora anserina.</title>
        <authorList>
            <person name="Grognet P."/>
            <person name="Bidard F."/>
            <person name="Kuchly C."/>
            <person name="Chan Ho Tong L."/>
            <person name="Coppin E."/>
            <person name="Ait Benkhali J."/>
            <person name="Couloux A."/>
            <person name="Wincker P."/>
            <person name="Debuchy R."/>
            <person name="Silar P."/>
        </authorList>
    </citation>
    <scope>NUCLEOTIDE SEQUENCE</scope>
</reference>
<name>B2B4Z9_PODAN</name>
<dbReference type="KEGG" id="pan:PODANSg8091"/>
<evidence type="ECO:0000313" key="4">
    <source>
        <dbReference type="Proteomes" id="UP000001197"/>
    </source>
</evidence>
<feature type="compositionally biased region" description="Basic and acidic residues" evidence="1">
    <location>
        <begin position="375"/>
        <end position="389"/>
    </location>
</feature>
<dbReference type="AlphaFoldDB" id="B2B4Z9"/>
<dbReference type="PANTHER" id="PTHR22946">
    <property type="entry name" value="DIENELACTONE HYDROLASE DOMAIN-CONTAINING PROTEIN-RELATED"/>
    <property type="match status" value="1"/>
</dbReference>
<protein>
    <submittedName>
        <fullName evidence="2">Podospora anserina S mat+ genomic DNA chromosome 2, supercontig 2</fullName>
    </submittedName>
</protein>
<reference evidence="4" key="3">
    <citation type="journal article" date="2014" name="Genetics">
        <title>Maintaining two mating types: Structure of the mating type locus and its role in heterokaryosis in Podospora anserina.</title>
        <authorList>
            <person name="Grognet P."/>
            <person name="Bidard F."/>
            <person name="Kuchly C."/>
            <person name="Tong L.C.H."/>
            <person name="Coppin E."/>
            <person name="Benkhali J.A."/>
            <person name="Couloux A."/>
            <person name="Wincker P."/>
            <person name="Debuchy R."/>
            <person name="Silar P."/>
        </authorList>
    </citation>
    <scope>GENOME REANNOTATION</scope>
    <source>
        <strain evidence="4">S / ATCC MYA-4624 / DSM 980 / FGSC 10383</strain>
    </source>
</reference>
<dbReference type="GeneID" id="6195782"/>
<gene>
    <name evidence="2" type="ORF">PODANS_2_3060</name>
</gene>
<evidence type="ECO:0000256" key="1">
    <source>
        <dbReference type="SAM" id="MobiDB-lite"/>
    </source>
</evidence>
<dbReference type="InterPro" id="IPR050261">
    <property type="entry name" value="FrsA_esterase"/>
</dbReference>
<reference evidence="2" key="2">
    <citation type="submission" date="2008-07" db="EMBL/GenBank/DDBJ databases">
        <authorList>
            <person name="Genoscope - CEA"/>
        </authorList>
    </citation>
    <scope>NUCLEOTIDE SEQUENCE</scope>
    <source>
        <strain evidence="2">S mat+</strain>
    </source>
</reference>
<dbReference type="InterPro" id="IPR029058">
    <property type="entry name" value="AB_hydrolase_fold"/>
</dbReference>
<dbReference type="Gene3D" id="3.40.50.1820">
    <property type="entry name" value="alpha/beta hydrolase"/>
    <property type="match status" value="1"/>
</dbReference>
<dbReference type="HOGENOM" id="CLU_048444_2_1_1"/>
<dbReference type="eggNOG" id="ENOG502S342">
    <property type="taxonomic scope" value="Eukaryota"/>
</dbReference>
<dbReference type="VEuPathDB" id="FungiDB:PODANS_2_3060"/>
<reference evidence="2 4" key="1">
    <citation type="journal article" date="2008" name="Genome Biol.">
        <title>The genome sequence of the model ascomycete fungus Podospora anserina.</title>
        <authorList>
            <person name="Espagne E."/>
            <person name="Lespinet O."/>
            <person name="Malagnac F."/>
            <person name="Da Silva C."/>
            <person name="Jaillon O."/>
            <person name="Porcel B.M."/>
            <person name="Couloux A."/>
            <person name="Aury J.-M."/>
            <person name="Segurens B."/>
            <person name="Poulain J."/>
            <person name="Anthouard V."/>
            <person name="Grossetete S."/>
            <person name="Khalili H."/>
            <person name="Coppin E."/>
            <person name="Dequard-Chablat M."/>
            <person name="Picard M."/>
            <person name="Contamine V."/>
            <person name="Arnaise S."/>
            <person name="Bourdais A."/>
            <person name="Berteaux-Lecellier V."/>
            <person name="Gautheret D."/>
            <person name="de Vries R.P."/>
            <person name="Battaglia E."/>
            <person name="Coutinho P.M."/>
            <person name="Danchin E.G.J."/>
            <person name="Henrissat B."/>
            <person name="El Khoury R."/>
            <person name="Sainsard-Chanet A."/>
            <person name="Boivin A."/>
            <person name="Pinan-Lucarre B."/>
            <person name="Sellem C.H."/>
            <person name="Debuchy R."/>
            <person name="Wincker P."/>
            <person name="Weissenbach J."/>
            <person name="Silar P."/>
        </authorList>
    </citation>
    <scope>NUCLEOTIDE SEQUENCE [LARGE SCALE GENOMIC DNA]</scope>
    <source>
        <strain evidence="4">S / ATCC MYA-4624 / DSM 980 / FGSC 10383</strain>
        <strain evidence="2">S mat+</strain>
    </source>
</reference>
<dbReference type="RefSeq" id="XP_001911049.1">
    <property type="nucleotide sequence ID" value="XM_001911014.1"/>
</dbReference>
<proteinExistence type="predicted"/>
<evidence type="ECO:0000313" key="3">
    <source>
        <dbReference type="EMBL" id="CDP25274.1"/>
    </source>
</evidence>
<dbReference type="EMBL" id="CU640366">
    <property type="protein sequence ID" value="CAP72874.1"/>
    <property type="molecule type" value="Genomic_DNA"/>
</dbReference>
<feature type="region of interest" description="Disordered" evidence="1">
    <location>
        <begin position="375"/>
        <end position="398"/>
    </location>
</feature>
<dbReference type="OrthoDB" id="2152248at2759"/>
<sequence>MSNNSGNQNTSGLPPCPFISVTTRPITGLQVDIYGLAELSPSVHHVSILWLHHQRTRNKESMRDIASRCIAAWNSFSHHQNTHSPHNTPQTERRGLIAIAYDQRNHGTRLVDDRVNGSWREGNENHAVDMFGGIRGMVVDQGLLIDVVEGCLWPRGEKRVDQHLGLGVSLGGHSVWELMFADRRVRAGVCVIGCPDFMSMFPPIQSAILRGMLTRDVCADLMSDRARLSKLSTYSAQDDGASFLGSRDFPPSLIKACNQYDPKAILFGPHPVPDQPQQTRQELIRQTILYERLQGKKLLVCSGGVDKLVPPRCSEPFMNWLKSAAVNPPSPSFDKEQRFWVDDRIYPGVGHEFSSEMVKDAVQFIVGAVMGAGEDRYNPETREEQRSGREGFVPSPNI</sequence>